<evidence type="ECO:0000256" key="1">
    <source>
        <dbReference type="SAM" id="MobiDB-lite"/>
    </source>
</evidence>
<dbReference type="AlphaFoldDB" id="A0A9D4M630"/>
<keyword evidence="4" id="KW-1185">Reference proteome</keyword>
<dbReference type="EMBL" id="JAIWYP010000002">
    <property type="protein sequence ID" value="KAH3870276.1"/>
    <property type="molecule type" value="Genomic_DNA"/>
</dbReference>
<keyword evidence="2" id="KW-0472">Membrane</keyword>
<reference evidence="3" key="2">
    <citation type="submission" date="2020-11" db="EMBL/GenBank/DDBJ databases">
        <authorList>
            <person name="McCartney M.A."/>
            <person name="Auch B."/>
            <person name="Kono T."/>
            <person name="Mallez S."/>
            <person name="Becker A."/>
            <person name="Gohl D.M."/>
            <person name="Silverstein K.A.T."/>
            <person name="Koren S."/>
            <person name="Bechman K.B."/>
            <person name="Herman A."/>
            <person name="Abrahante J.E."/>
            <person name="Garbe J."/>
        </authorList>
    </citation>
    <scope>NUCLEOTIDE SEQUENCE</scope>
    <source>
        <strain evidence="3">Duluth1</strain>
        <tissue evidence="3">Whole animal</tissue>
    </source>
</reference>
<feature type="region of interest" description="Disordered" evidence="1">
    <location>
        <begin position="62"/>
        <end position="81"/>
    </location>
</feature>
<feature type="transmembrane region" description="Helical" evidence="2">
    <location>
        <begin position="26"/>
        <end position="45"/>
    </location>
</feature>
<evidence type="ECO:0000256" key="2">
    <source>
        <dbReference type="SAM" id="Phobius"/>
    </source>
</evidence>
<dbReference type="Proteomes" id="UP000828390">
    <property type="component" value="Unassembled WGS sequence"/>
</dbReference>
<sequence length="81" mass="8739">MALGSLVLVKVLKAVCLFTAARGNRVVNVVTLPIIPLLFGLFHLIKQGRYAELASHDLVGEEQARGMDPGSGHHHTKQGQL</sequence>
<comment type="caution">
    <text evidence="3">The sequence shown here is derived from an EMBL/GenBank/DDBJ whole genome shotgun (WGS) entry which is preliminary data.</text>
</comment>
<feature type="compositionally biased region" description="Basic residues" evidence="1">
    <location>
        <begin position="72"/>
        <end position="81"/>
    </location>
</feature>
<protein>
    <submittedName>
        <fullName evidence="3">Uncharacterized protein</fullName>
    </submittedName>
</protein>
<keyword evidence="2" id="KW-1133">Transmembrane helix</keyword>
<organism evidence="3 4">
    <name type="scientific">Dreissena polymorpha</name>
    <name type="common">Zebra mussel</name>
    <name type="synonym">Mytilus polymorpha</name>
    <dbReference type="NCBI Taxonomy" id="45954"/>
    <lineage>
        <taxon>Eukaryota</taxon>
        <taxon>Metazoa</taxon>
        <taxon>Spiralia</taxon>
        <taxon>Lophotrochozoa</taxon>
        <taxon>Mollusca</taxon>
        <taxon>Bivalvia</taxon>
        <taxon>Autobranchia</taxon>
        <taxon>Heteroconchia</taxon>
        <taxon>Euheterodonta</taxon>
        <taxon>Imparidentia</taxon>
        <taxon>Neoheterodontei</taxon>
        <taxon>Myida</taxon>
        <taxon>Dreissenoidea</taxon>
        <taxon>Dreissenidae</taxon>
        <taxon>Dreissena</taxon>
    </lineage>
</organism>
<gene>
    <name evidence="3" type="ORF">DPMN_033458</name>
</gene>
<evidence type="ECO:0000313" key="3">
    <source>
        <dbReference type="EMBL" id="KAH3870276.1"/>
    </source>
</evidence>
<proteinExistence type="predicted"/>
<reference evidence="3" key="1">
    <citation type="journal article" date="2019" name="bioRxiv">
        <title>The Genome of the Zebra Mussel, Dreissena polymorpha: A Resource for Invasive Species Research.</title>
        <authorList>
            <person name="McCartney M.A."/>
            <person name="Auch B."/>
            <person name="Kono T."/>
            <person name="Mallez S."/>
            <person name="Zhang Y."/>
            <person name="Obille A."/>
            <person name="Becker A."/>
            <person name="Abrahante J.E."/>
            <person name="Garbe J."/>
            <person name="Badalamenti J.P."/>
            <person name="Herman A."/>
            <person name="Mangelson H."/>
            <person name="Liachko I."/>
            <person name="Sullivan S."/>
            <person name="Sone E.D."/>
            <person name="Koren S."/>
            <person name="Silverstein K.A.T."/>
            <person name="Beckman K.B."/>
            <person name="Gohl D.M."/>
        </authorList>
    </citation>
    <scope>NUCLEOTIDE SEQUENCE</scope>
    <source>
        <strain evidence="3">Duluth1</strain>
        <tissue evidence="3">Whole animal</tissue>
    </source>
</reference>
<keyword evidence="2" id="KW-0812">Transmembrane</keyword>
<evidence type="ECO:0000313" key="4">
    <source>
        <dbReference type="Proteomes" id="UP000828390"/>
    </source>
</evidence>
<accession>A0A9D4M630</accession>
<name>A0A9D4M630_DREPO</name>